<feature type="domain" description="HTH-type transcriptional regulator MT1864/Rv1816-like C-terminal" evidence="3">
    <location>
        <begin position="83"/>
        <end position="179"/>
    </location>
</feature>
<dbReference type="Pfam" id="PF13305">
    <property type="entry name" value="TetR_C_33"/>
    <property type="match status" value="1"/>
</dbReference>
<keyword evidence="5" id="KW-1185">Reference proteome</keyword>
<gene>
    <name evidence="4" type="ORF">GQ671_12775</name>
</gene>
<organism evidence="4 5">
    <name type="scientific">Salinicoccus hispanicus</name>
    <dbReference type="NCBI Taxonomy" id="157225"/>
    <lineage>
        <taxon>Bacteria</taxon>
        <taxon>Bacillati</taxon>
        <taxon>Bacillota</taxon>
        <taxon>Bacilli</taxon>
        <taxon>Bacillales</taxon>
        <taxon>Staphylococcaceae</taxon>
        <taxon>Salinicoccus</taxon>
    </lineage>
</organism>
<evidence type="ECO:0000313" key="4">
    <source>
        <dbReference type="EMBL" id="MXQ52141.1"/>
    </source>
</evidence>
<dbReference type="RefSeq" id="WP_160657946.1">
    <property type="nucleotide sequence ID" value="NZ_JBHRWU010000001.1"/>
</dbReference>
<evidence type="ECO:0000313" key="5">
    <source>
        <dbReference type="Proteomes" id="UP000436284"/>
    </source>
</evidence>
<dbReference type="OrthoDB" id="71867at2"/>
<dbReference type="InterPro" id="IPR036271">
    <property type="entry name" value="Tet_transcr_reg_TetR-rel_C_sf"/>
</dbReference>
<evidence type="ECO:0000256" key="1">
    <source>
        <dbReference type="ARBA" id="ARBA00023015"/>
    </source>
</evidence>
<proteinExistence type="predicted"/>
<comment type="caution">
    <text evidence="4">The sequence shown here is derived from an EMBL/GenBank/DDBJ whole genome shotgun (WGS) entry which is preliminary data.</text>
</comment>
<dbReference type="AlphaFoldDB" id="A0A6N8U712"/>
<dbReference type="SUPFAM" id="SSF48498">
    <property type="entry name" value="Tetracyclin repressor-like, C-terminal domain"/>
    <property type="match status" value="1"/>
</dbReference>
<protein>
    <submittedName>
        <fullName evidence="4">TetR family transcriptional regulator</fullName>
    </submittedName>
</protein>
<dbReference type="Gene3D" id="1.10.10.60">
    <property type="entry name" value="Homeodomain-like"/>
    <property type="match status" value="1"/>
</dbReference>
<dbReference type="Gene3D" id="1.10.357.10">
    <property type="entry name" value="Tetracycline Repressor, domain 2"/>
    <property type="match status" value="1"/>
</dbReference>
<evidence type="ECO:0000259" key="3">
    <source>
        <dbReference type="Pfam" id="PF13305"/>
    </source>
</evidence>
<dbReference type="InterPro" id="IPR009057">
    <property type="entry name" value="Homeodomain-like_sf"/>
</dbReference>
<reference evidence="4 5" key="1">
    <citation type="submission" date="2019-12" db="EMBL/GenBank/DDBJ databases">
        <title>Salinicoccus cyprini sp. nov., isolated from gastro-intestinal tract of mirror carp, Cyprinus carpio var. specularis, collected from Gobind Sagar Reservoir, Himachal Pradesh, India.</title>
        <authorList>
            <person name="Talwar C."/>
            <person name="Singh A.K."/>
            <person name="Lal R."/>
            <person name="Negi R.K."/>
        </authorList>
    </citation>
    <scope>NUCLEOTIDE SEQUENCE [LARGE SCALE GENOMIC DNA]</scope>
    <source>
        <strain evidence="4 5">J-82</strain>
    </source>
</reference>
<evidence type="ECO:0000256" key="2">
    <source>
        <dbReference type="ARBA" id="ARBA00023163"/>
    </source>
</evidence>
<name>A0A6N8U712_9STAP</name>
<dbReference type="Proteomes" id="UP000436284">
    <property type="component" value="Unassembled WGS sequence"/>
</dbReference>
<dbReference type="InterPro" id="IPR025996">
    <property type="entry name" value="MT1864/Rv1816-like_C"/>
</dbReference>
<accession>A0A6N8U712</accession>
<keyword evidence="2" id="KW-0804">Transcription</keyword>
<keyword evidence="1" id="KW-0805">Transcription regulation</keyword>
<dbReference type="SUPFAM" id="SSF46689">
    <property type="entry name" value="Homeodomain-like"/>
    <property type="match status" value="1"/>
</dbReference>
<sequence>MASRTKLDTDLILEKATALVDAHGLDQLSLISLAQELHIKPPSLYNHVDGLQSLKQKLSLYGTEQLYAHLLPAAVGKTGDQAVHALSQAYIDFVKIHPGLYDAANRISKPLDEKLEHAQTAIVKLVLQVLQEYELQEEAAIHTVRGLRSILHGFASLERTGGFQMSVDLDESFSVTISTYLEGIHSMVEKQKNKD</sequence>
<dbReference type="EMBL" id="WUUK01000005">
    <property type="protein sequence ID" value="MXQ52141.1"/>
    <property type="molecule type" value="Genomic_DNA"/>
</dbReference>